<name>E6QTG3_9ZZZZ</name>
<comment type="caution">
    <text evidence="1">The sequence shown here is derived from an EMBL/GenBank/DDBJ whole genome shotgun (WGS) entry which is preliminary data.</text>
</comment>
<dbReference type="AlphaFoldDB" id="E6QTG3"/>
<accession>E6QTG3</accession>
<protein>
    <submittedName>
        <fullName evidence="1">Uncharacterized protein</fullName>
    </submittedName>
</protein>
<evidence type="ECO:0000313" key="1">
    <source>
        <dbReference type="EMBL" id="CBI10535.1"/>
    </source>
</evidence>
<reference evidence="1" key="1">
    <citation type="submission" date="2009-10" db="EMBL/GenBank/DDBJ databases">
        <title>Diversity of trophic interactions inside an arsenic-rich microbial ecosystem.</title>
        <authorList>
            <person name="Bertin P.N."/>
            <person name="Heinrich-Salmeron A."/>
            <person name="Pelletier E."/>
            <person name="Goulhen-Chollet F."/>
            <person name="Arsene-Ploetze F."/>
            <person name="Gallien S."/>
            <person name="Calteau A."/>
            <person name="Vallenet D."/>
            <person name="Casiot C."/>
            <person name="Chane-Woon-Ming B."/>
            <person name="Giloteaux L."/>
            <person name="Barakat M."/>
            <person name="Bonnefoy V."/>
            <person name="Bruneel O."/>
            <person name="Chandler M."/>
            <person name="Cleiss J."/>
            <person name="Duran R."/>
            <person name="Elbaz-Poulichet F."/>
            <person name="Fonknechten N."/>
            <person name="Lauga B."/>
            <person name="Mornico D."/>
            <person name="Ortet P."/>
            <person name="Schaeffer C."/>
            <person name="Siguier P."/>
            <person name="Alexander Thil Smith A."/>
            <person name="Van Dorsselaer A."/>
            <person name="Weissenbach J."/>
            <person name="Medigue C."/>
            <person name="Le Paslier D."/>
        </authorList>
    </citation>
    <scope>NUCLEOTIDE SEQUENCE</scope>
</reference>
<dbReference type="EMBL" id="CABR01000088">
    <property type="protein sequence ID" value="CBI10535.1"/>
    <property type="molecule type" value="Genomic_DNA"/>
</dbReference>
<gene>
    <name evidence="1" type="ORF">CARN7_1317</name>
</gene>
<sequence>MMLIWGFLPQEPVGLKGNRLQIRLAGAYFTAFLVNRTTIDRQNRQNMPTPSRILRATAARFACLKHFASILQVRQTPRPLVF</sequence>
<proteinExistence type="predicted"/>
<organism evidence="1">
    <name type="scientific">mine drainage metagenome</name>
    <dbReference type="NCBI Taxonomy" id="410659"/>
    <lineage>
        <taxon>unclassified sequences</taxon>
        <taxon>metagenomes</taxon>
        <taxon>ecological metagenomes</taxon>
    </lineage>
</organism>